<keyword evidence="7" id="KW-0456">Lyase</keyword>
<protein>
    <submittedName>
        <fullName evidence="7">D-cysteine desulfhydrase</fullName>
        <ecNumber evidence="7">4.4.1.15</ecNumber>
    </submittedName>
</protein>
<evidence type="ECO:0000256" key="3">
    <source>
        <dbReference type="ARBA" id="ARBA00022898"/>
    </source>
</evidence>
<sequence length="330" mass="35996">MTKIPERINLANLPTPIDKLARLSAQLGGPTIYVKRDDQTGSELSGNKVRKLEYVIHEALQQGADTLITCGGVQSNHCRATAAAAARLGLKATLVLRGSPAAAVAGNLLLDRLLGADIRWVTEAEYRDHRHDIMDNIKAELSRQGHNAYVIPEGASSGLGAFGYYSALAEIIRQEQEQKVRFDAIVVAVGSGGTYAGLLLARELLQTEHKIIGFNVCNDAAYFRHEVEQILQASSAYLAAPVPFAARNTHIIDGYVGRGYALGRPEERQFIHELAKLEGILLDPVYTGKAFYGLVQEIKKGHCRELNTLLFIHTGGLFGLFPQGHEFELG</sequence>
<gene>
    <name evidence="7" type="primary">dcyD</name>
    <name evidence="7" type="ORF">SPTER_01940</name>
</gene>
<feature type="modified residue" description="N6-(pyridoxal phosphate)lysine" evidence="5">
    <location>
        <position position="48"/>
    </location>
</feature>
<dbReference type="GO" id="GO:1901605">
    <property type="term" value="P:alpha-amino acid metabolic process"/>
    <property type="evidence" value="ECO:0007669"/>
    <property type="project" value="UniProtKB-ARBA"/>
</dbReference>
<evidence type="ECO:0000256" key="4">
    <source>
        <dbReference type="PIRSR" id="PIRSR006278-1"/>
    </source>
</evidence>
<evidence type="ECO:0000313" key="8">
    <source>
        <dbReference type="Proteomes" id="UP000320776"/>
    </source>
</evidence>
<dbReference type="Gene3D" id="3.40.50.1100">
    <property type="match status" value="2"/>
</dbReference>
<keyword evidence="3 5" id="KW-0663">Pyridoxal phosphate</keyword>
<evidence type="ECO:0000256" key="5">
    <source>
        <dbReference type="PIRSR" id="PIRSR006278-2"/>
    </source>
</evidence>
<dbReference type="InterPro" id="IPR001926">
    <property type="entry name" value="TrpB-like_PALP"/>
</dbReference>
<evidence type="ECO:0000313" key="7">
    <source>
        <dbReference type="EMBL" id="QDR78943.1"/>
    </source>
</evidence>
<dbReference type="InterPro" id="IPR005966">
    <property type="entry name" value="D-Cys_desShydrase"/>
</dbReference>
<dbReference type="AlphaFoldDB" id="A0A517DNK0"/>
<feature type="active site" description="Nucleophile" evidence="4">
    <location>
        <position position="75"/>
    </location>
</feature>
<proteinExistence type="inferred from homology"/>
<dbReference type="NCBIfam" id="TIGR01275">
    <property type="entry name" value="ACC_deam_rel"/>
    <property type="match status" value="1"/>
</dbReference>
<dbReference type="PANTHER" id="PTHR43780:SF2">
    <property type="entry name" value="1-AMINOCYCLOPROPANE-1-CARBOXYLATE DEAMINASE-RELATED"/>
    <property type="match status" value="1"/>
</dbReference>
<dbReference type="Proteomes" id="UP000320776">
    <property type="component" value="Chromosome"/>
</dbReference>
<dbReference type="SUPFAM" id="SSF53686">
    <property type="entry name" value="Tryptophan synthase beta subunit-like PLP-dependent enzymes"/>
    <property type="match status" value="1"/>
</dbReference>
<keyword evidence="8" id="KW-1185">Reference proteome</keyword>
<evidence type="ECO:0000256" key="2">
    <source>
        <dbReference type="ARBA" id="ARBA00008639"/>
    </source>
</evidence>
<dbReference type="InterPro" id="IPR036052">
    <property type="entry name" value="TrpB-like_PALP_sf"/>
</dbReference>
<evidence type="ECO:0000259" key="6">
    <source>
        <dbReference type="Pfam" id="PF00291"/>
    </source>
</evidence>
<comment type="similarity">
    <text evidence="2">Belongs to the ACC deaminase/D-cysteine desulfhydrase family.</text>
</comment>
<dbReference type="GO" id="GO:0019148">
    <property type="term" value="F:D-cysteine desulfhydrase activity"/>
    <property type="evidence" value="ECO:0007669"/>
    <property type="project" value="UniProtKB-EC"/>
</dbReference>
<dbReference type="RefSeq" id="WP_144348652.1">
    <property type="nucleotide sequence ID" value="NZ_CP036259.1"/>
</dbReference>
<comment type="cofactor">
    <cofactor evidence="1">
        <name>pyridoxal 5'-phosphate</name>
        <dbReference type="ChEBI" id="CHEBI:597326"/>
    </cofactor>
</comment>
<dbReference type="Pfam" id="PF00291">
    <property type="entry name" value="PALP"/>
    <property type="match status" value="1"/>
</dbReference>
<dbReference type="PIRSF" id="PIRSF006278">
    <property type="entry name" value="ACCD_DCysDesulf"/>
    <property type="match status" value="1"/>
</dbReference>
<dbReference type="OrthoDB" id="9801249at2"/>
<dbReference type="EC" id="4.4.1.15" evidence="7"/>
<evidence type="ECO:0000256" key="1">
    <source>
        <dbReference type="ARBA" id="ARBA00001933"/>
    </source>
</evidence>
<dbReference type="PANTHER" id="PTHR43780">
    <property type="entry name" value="1-AMINOCYCLOPROPANE-1-CARBOXYLATE DEAMINASE-RELATED"/>
    <property type="match status" value="1"/>
</dbReference>
<feature type="domain" description="Tryptophan synthase beta chain-like PALP" evidence="6">
    <location>
        <begin position="9"/>
        <end position="315"/>
    </location>
</feature>
<name>A0A517DNK0_9FIRM</name>
<dbReference type="InterPro" id="IPR027278">
    <property type="entry name" value="ACCD_DCysDesulf"/>
</dbReference>
<dbReference type="EMBL" id="CP036259">
    <property type="protein sequence ID" value="QDR78943.1"/>
    <property type="molecule type" value="Genomic_DNA"/>
</dbReference>
<dbReference type="KEGG" id="sted:SPTER_01940"/>
<organism evidence="7 8">
    <name type="scientific">Sporomusa termitida</name>
    <dbReference type="NCBI Taxonomy" id="2377"/>
    <lineage>
        <taxon>Bacteria</taxon>
        <taxon>Bacillati</taxon>
        <taxon>Bacillota</taxon>
        <taxon>Negativicutes</taxon>
        <taxon>Selenomonadales</taxon>
        <taxon>Sporomusaceae</taxon>
        <taxon>Sporomusa</taxon>
    </lineage>
</organism>
<accession>A0A517DNK0</accession>
<reference evidence="7 8" key="1">
    <citation type="submission" date="2019-02" db="EMBL/GenBank/DDBJ databases">
        <title>Closed genome of Sporomusa termitida DSM 4440.</title>
        <authorList>
            <person name="Poehlein A."/>
            <person name="Daniel R."/>
        </authorList>
    </citation>
    <scope>NUCLEOTIDE SEQUENCE [LARGE SCALE GENOMIC DNA]</scope>
    <source>
        <strain evidence="7 8">DSM 4440</strain>
    </source>
</reference>